<reference evidence="7" key="1">
    <citation type="submission" date="2021-12" db="EMBL/GenBank/DDBJ databases">
        <title>Convergent genome expansion in fungi linked to evolution of root-endophyte symbiosis.</title>
        <authorList>
            <consortium name="DOE Joint Genome Institute"/>
            <person name="Ke Y.-H."/>
            <person name="Bonito G."/>
            <person name="Liao H.-L."/>
            <person name="Looney B."/>
            <person name="Rojas-Flechas A."/>
            <person name="Nash J."/>
            <person name="Hameed K."/>
            <person name="Schadt C."/>
            <person name="Martin F."/>
            <person name="Crous P.W."/>
            <person name="Miettinen O."/>
            <person name="Magnuson J.K."/>
            <person name="Labbe J."/>
            <person name="Jacobson D."/>
            <person name="Doktycz M.J."/>
            <person name="Veneault-Fourrey C."/>
            <person name="Kuo A."/>
            <person name="Mondo S."/>
            <person name="Calhoun S."/>
            <person name="Riley R."/>
            <person name="Ohm R."/>
            <person name="LaButti K."/>
            <person name="Andreopoulos B."/>
            <person name="Pangilinan J."/>
            <person name="Nolan M."/>
            <person name="Tritt A."/>
            <person name="Clum A."/>
            <person name="Lipzen A."/>
            <person name="Daum C."/>
            <person name="Barry K."/>
            <person name="Grigoriev I.V."/>
            <person name="Vilgalys R."/>
        </authorList>
    </citation>
    <scope>NUCLEOTIDE SEQUENCE</scope>
    <source>
        <strain evidence="7">PMI_201</strain>
    </source>
</reference>
<keyword evidence="1" id="KW-0723">Serine/threonine-protein kinase</keyword>
<dbReference type="GO" id="GO:0004674">
    <property type="term" value="F:protein serine/threonine kinase activity"/>
    <property type="evidence" value="ECO:0007669"/>
    <property type="project" value="UniProtKB-KW"/>
</dbReference>
<keyword evidence="2" id="KW-0808">Transferase</keyword>
<evidence type="ECO:0000256" key="4">
    <source>
        <dbReference type="ARBA" id="ARBA00022777"/>
    </source>
</evidence>
<dbReference type="Proteomes" id="UP001201262">
    <property type="component" value="Unassembled WGS sequence"/>
</dbReference>
<dbReference type="SUPFAM" id="SSF56112">
    <property type="entry name" value="Protein kinase-like (PK-like)"/>
    <property type="match status" value="1"/>
</dbReference>
<keyword evidence="3" id="KW-0547">Nucleotide-binding</keyword>
<evidence type="ECO:0000313" key="7">
    <source>
        <dbReference type="EMBL" id="KAH8697802.1"/>
    </source>
</evidence>
<evidence type="ECO:0000259" key="6">
    <source>
        <dbReference type="PROSITE" id="PS50011"/>
    </source>
</evidence>
<evidence type="ECO:0000313" key="8">
    <source>
        <dbReference type="Proteomes" id="UP001201262"/>
    </source>
</evidence>
<sequence>MTFISKSVSLPSILRLGWRWRPLNFSNPNFVRILEYHNTKEETIPDYIASCYYLTRIGEVIKERYQVVGKLGFGSTSPAWLAWNMNGRRYAVLEIFMHAWSMGRRIEQSPKGHPGRNAIRMLLDTFYIDGPEDKHRCLVHPPLWESVLTFLCRDPVEKLPPSVIAVVLLRLFFLALDYLHTECHIIHTGFDVEEKELQCPVSRKEVDLDRRTIYMSRDLRIPTNLETPVLCDFGSAVLGNQFHVEFVQPNIYRAPEVILGVPWTYSIDIWNIGCMIWDIYEGGSLFTEVLKSSPSREMINLLGLPPPSLLAQRVLTDKFFLGEGDFCTKNLFKDLVPL</sequence>
<evidence type="ECO:0000256" key="3">
    <source>
        <dbReference type="ARBA" id="ARBA00022741"/>
    </source>
</evidence>
<dbReference type="RefSeq" id="XP_046072503.1">
    <property type="nucleotide sequence ID" value="XM_046219371.1"/>
</dbReference>
<dbReference type="PANTHER" id="PTHR45646:SF11">
    <property type="entry name" value="SERINE_THREONINE-PROTEIN KINASE DOA"/>
    <property type="match status" value="1"/>
</dbReference>
<gene>
    <name evidence="7" type="ORF">BGW36DRAFT_417140</name>
</gene>
<feature type="domain" description="Protein kinase" evidence="6">
    <location>
        <begin position="65"/>
        <end position="338"/>
    </location>
</feature>
<dbReference type="GO" id="GO:0043484">
    <property type="term" value="P:regulation of RNA splicing"/>
    <property type="evidence" value="ECO:0007669"/>
    <property type="project" value="TreeGrafter"/>
</dbReference>
<accession>A0AAD4Q0Q0</accession>
<keyword evidence="5" id="KW-0067">ATP-binding</keyword>
<protein>
    <submittedName>
        <fullName evidence="7">Kinase-like domain-containing protein</fullName>
    </submittedName>
</protein>
<proteinExistence type="predicted"/>
<evidence type="ECO:0000256" key="5">
    <source>
        <dbReference type="ARBA" id="ARBA00022840"/>
    </source>
</evidence>
<dbReference type="GeneID" id="70249658"/>
<dbReference type="GO" id="GO:0005524">
    <property type="term" value="F:ATP binding"/>
    <property type="evidence" value="ECO:0007669"/>
    <property type="project" value="UniProtKB-KW"/>
</dbReference>
<evidence type="ECO:0000256" key="2">
    <source>
        <dbReference type="ARBA" id="ARBA00022679"/>
    </source>
</evidence>
<organism evidence="7 8">
    <name type="scientific">Talaromyces proteolyticus</name>
    <dbReference type="NCBI Taxonomy" id="1131652"/>
    <lineage>
        <taxon>Eukaryota</taxon>
        <taxon>Fungi</taxon>
        <taxon>Dikarya</taxon>
        <taxon>Ascomycota</taxon>
        <taxon>Pezizomycotina</taxon>
        <taxon>Eurotiomycetes</taxon>
        <taxon>Eurotiomycetidae</taxon>
        <taxon>Eurotiales</taxon>
        <taxon>Trichocomaceae</taxon>
        <taxon>Talaromyces</taxon>
        <taxon>Talaromyces sect. Bacilispori</taxon>
    </lineage>
</organism>
<dbReference type="Gene3D" id="1.10.510.10">
    <property type="entry name" value="Transferase(Phosphotransferase) domain 1"/>
    <property type="match status" value="1"/>
</dbReference>
<dbReference type="InterPro" id="IPR011009">
    <property type="entry name" value="Kinase-like_dom_sf"/>
</dbReference>
<dbReference type="InterPro" id="IPR000719">
    <property type="entry name" value="Prot_kinase_dom"/>
</dbReference>
<name>A0AAD4Q0Q0_9EURO</name>
<dbReference type="EMBL" id="JAJTJA010000006">
    <property type="protein sequence ID" value="KAH8697802.1"/>
    <property type="molecule type" value="Genomic_DNA"/>
</dbReference>
<dbReference type="Pfam" id="PF00069">
    <property type="entry name" value="Pkinase"/>
    <property type="match status" value="1"/>
</dbReference>
<comment type="caution">
    <text evidence="7">The sequence shown here is derived from an EMBL/GenBank/DDBJ whole genome shotgun (WGS) entry which is preliminary data.</text>
</comment>
<dbReference type="SMART" id="SM00220">
    <property type="entry name" value="S_TKc"/>
    <property type="match status" value="1"/>
</dbReference>
<evidence type="ECO:0000256" key="1">
    <source>
        <dbReference type="ARBA" id="ARBA00022527"/>
    </source>
</evidence>
<dbReference type="PANTHER" id="PTHR45646">
    <property type="entry name" value="SERINE/THREONINE-PROTEIN KINASE DOA-RELATED"/>
    <property type="match status" value="1"/>
</dbReference>
<dbReference type="PROSITE" id="PS50011">
    <property type="entry name" value="PROTEIN_KINASE_DOM"/>
    <property type="match status" value="1"/>
</dbReference>
<keyword evidence="4 7" id="KW-0418">Kinase</keyword>
<dbReference type="AlphaFoldDB" id="A0AAD4Q0Q0"/>
<dbReference type="Gene3D" id="3.30.200.20">
    <property type="entry name" value="Phosphorylase Kinase, domain 1"/>
    <property type="match status" value="1"/>
</dbReference>
<keyword evidence="8" id="KW-1185">Reference proteome</keyword>
<dbReference type="InterPro" id="IPR051175">
    <property type="entry name" value="CLK_kinases"/>
</dbReference>
<dbReference type="GO" id="GO:0005634">
    <property type="term" value="C:nucleus"/>
    <property type="evidence" value="ECO:0007669"/>
    <property type="project" value="TreeGrafter"/>
</dbReference>